<dbReference type="Proteomes" id="UP000183447">
    <property type="component" value="Unassembled WGS sequence"/>
</dbReference>
<reference evidence="3 4" key="1">
    <citation type="submission" date="2016-11" db="EMBL/GenBank/DDBJ databases">
        <authorList>
            <person name="Jaros S."/>
            <person name="Januszkiewicz K."/>
            <person name="Wedrychowicz H."/>
        </authorList>
    </citation>
    <scope>NUCLEOTIDE SEQUENCE [LARGE SCALE GENOMIC DNA]</scope>
    <source>
        <strain evidence="3 4">ATCC 23634</strain>
    </source>
</reference>
<sequence length="93" mass="10693">MLLDWSEAALRDREDIFRYIAIEGGSPDAGLRIDDLIYQQVQRLKTFPYSGRSGRIDGTREIIIGSTPYLAVYKVDDDRVLILRVLHGAREWP</sequence>
<keyword evidence="2" id="KW-1277">Toxin-antitoxin system</keyword>
<dbReference type="RefSeq" id="WP_072345527.1">
    <property type="nucleotide sequence ID" value="NZ_FPKU01000003.1"/>
</dbReference>
<dbReference type="Gene3D" id="3.30.2310.20">
    <property type="entry name" value="RelE-like"/>
    <property type="match status" value="1"/>
</dbReference>
<evidence type="ECO:0000313" key="3">
    <source>
        <dbReference type="EMBL" id="SFZ86154.1"/>
    </source>
</evidence>
<dbReference type="NCBIfam" id="TIGR02385">
    <property type="entry name" value="RelE_StbE"/>
    <property type="match status" value="1"/>
</dbReference>
<comment type="similarity">
    <text evidence="1">Belongs to the RelE toxin family.</text>
</comment>
<dbReference type="EMBL" id="FPKU01000003">
    <property type="protein sequence ID" value="SFZ86154.1"/>
    <property type="molecule type" value="Genomic_DNA"/>
</dbReference>
<evidence type="ECO:0000313" key="4">
    <source>
        <dbReference type="Proteomes" id="UP000183447"/>
    </source>
</evidence>
<dbReference type="InterPro" id="IPR035093">
    <property type="entry name" value="RelE/ParE_toxin_dom_sf"/>
</dbReference>
<dbReference type="AlphaFoldDB" id="A0A1K2I188"/>
<evidence type="ECO:0000256" key="2">
    <source>
        <dbReference type="ARBA" id="ARBA00022649"/>
    </source>
</evidence>
<dbReference type="Pfam" id="PF05016">
    <property type="entry name" value="ParE_toxin"/>
    <property type="match status" value="1"/>
</dbReference>
<organism evidence="3 4">
    <name type="scientific">Devosia enhydra</name>
    <dbReference type="NCBI Taxonomy" id="665118"/>
    <lineage>
        <taxon>Bacteria</taxon>
        <taxon>Pseudomonadati</taxon>
        <taxon>Pseudomonadota</taxon>
        <taxon>Alphaproteobacteria</taxon>
        <taxon>Hyphomicrobiales</taxon>
        <taxon>Devosiaceae</taxon>
        <taxon>Devosia</taxon>
    </lineage>
</organism>
<evidence type="ECO:0000256" key="1">
    <source>
        <dbReference type="ARBA" id="ARBA00006226"/>
    </source>
</evidence>
<dbReference type="PANTHER" id="PTHR33755">
    <property type="entry name" value="TOXIN PARE1-RELATED"/>
    <property type="match status" value="1"/>
</dbReference>
<dbReference type="InterPro" id="IPR007712">
    <property type="entry name" value="RelE/ParE_toxin"/>
</dbReference>
<name>A0A1K2I188_9HYPH</name>
<protein>
    <submittedName>
        <fullName evidence="3">Addiction module toxin, RelE/StbE family</fullName>
    </submittedName>
</protein>
<keyword evidence="4" id="KW-1185">Reference proteome</keyword>
<dbReference type="InterPro" id="IPR051803">
    <property type="entry name" value="TA_system_RelE-like_toxin"/>
</dbReference>
<gene>
    <name evidence="3" type="ORF">SAMN02983003_3328</name>
</gene>
<dbReference type="OrthoDB" id="595470at2"/>
<dbReference type="STRING" id="665118.SAMN02983003_3328"/>
<proteinExistence type="inferred from homology"/>
<accession>A0A1K2I188</accession>